<evidence type="ECO:0000256" key="6">
    <source>
        <dbReference type="PIRNR" id="PIRNR029764"/>
    </source>
</evidence>
<proteinExistence type="inferred from homology"/>
<comment type="subcellular location">
    <subcellularLocation>
        <location evidence="1 6">Mitochondrion</location>
    </subcellularLocation>
</comment>
<organism evidence="7 8">
    <name type="scientific">Lasiosphaeria miniovina</name>
    <dbReference type="NCBI Taxonomy" id="1954250"/>
    <lineage>
        <taxon>Eukaryota</taxon>
        <taxon>Fungi</taxon>
        <taxon>Dikarya</taxon>
        <taxon>Ascomycota</taxon>
        <taxon>Pezizomycotina</taxon>
        <taxon>Sordariomycetes</taxon>
        <taxon>Sordariomycetidae</taxon>
        <taxon>Sordariales</taxon>
        <taxon>Lasiosphaeriaceae</taxon>
        <taxon>Lasiosphaeria</taxon>
    </lineage>
</organism>
<evidence type="ECO:0000256" key="3">
    <source>
        <dbReference type="ARBA" id="ARBA00022980"/>
    </source>
</evidence>
<dbReference type="InterPro" id="IPR016939">
    <property type="entry name" value="Ribosomal_mS23_fun"/>
</dbReference>
<dbReference type="AlphaFoldDB" id="A0AA40A083"/>
<comment type="similarity">
    <text evidence="2">Belongs to the mitochondrion-specific ribosomal protein mS23 family.</text>
</comment>
<keyword evidence="3 6" id="KW-0689">Ribosomal protein</keyword>
<keyword evidence="8" id="KW-1185">Reference proteome</keyword>
<dbReference type="PANTHER" id="PTHR37799">
    <property type="entry name" value="37S RIBOSOMAL PROTEIN S25, MITOCHONDRIAL"/>
    <property type="match status" value="1"/>
</dbReference>
<name>A0AA40A083_9PEZI</name>
<dbReference type="GO" id="GO:0005763">
    <property type="term" value="C:mitochondrial small ribosomal subunit"/>
    <property type="evidence" value="ECO:0007669"/>
    <property type="project" value="UniProtKB-UniRule"/>
</dbReference>
<protein>
    <recommendedName>
        <fullName evidence="6">37S ribosomal protein S25, mitochondrial</fullName>
    </recommendedName>
</protein>
<accession>A0AA40A083</accession>
<dbReference type="EMBL" id="JAUIRO010000007">
    <property type="protein sequence ID" value="KAK0706873.1"/>
    <property type="molecule type" value="Genomic_DNA"/>
</dbReference>
<evidence type="ECO:0000256" key="2">
    <source>
        <dbReference type="ARBA" id="ARBA00009864"/>
    </source>
</evidence>
<evidence type="ECO:0000256" key="5">
    <source>
        <dbReference type="ARBA" id="ARBA00023274"/>
    </source>
</evidence>
<evidence type="ECO:0000256" key="1">
    <source>
        <dbReference type="ARBA" id="ARBA00004173"/>
    </source>
</evidence>
<gene>
    <name evidence="7" type="ORF">B0T26DRAFT_728423</name>
</gene>
<reference evidence="7" key="1">
    <citation type="submission" date="2023-06" db="EMBL/GenBank/DDBJ databases">
        <title>Genome-scale phylogeny and comparative genomics of the fungal order Sordariales.</title>
        <authorList>
            <consortium name="Lawrence Berkeley National Laboratory"/>
            <person name="Hensen N."/>
            <person name="Bonometti L."/>
            <person name="Westerberg I."/>
            <person name="Brannstrom I.O."/>
            <person name="Guillou S."/>
            <person name="Cros-Aarteil S."/>
            <person name="Calhoun S."/>
            <person name="Haridas S."/>
            <person name="Kuo A."/>
            <person name="Mondo S."/>
            <person name="Pangilinan J."/>
            <person name="Riley R."/>
            <person name="LaButti K."/>
            <person name="Andreopoulos B."/>
            <person name="Lipzen A."/>
            <person name="Chen C."/>
            <person name="Yanf M."/>
            <person name="Daum C."/>
            <person name="Ng V."/>
            <person name="Clum A."/>
            <person name="Steindorff A."/>
            <person name="Ohm R."/>
            <person name="Martin F."/>
            <person name="Silar P."/>
            <person name="Natvig D."/>
            <person name="Lalanne C."/>
            <person name="Gautier V."/>
            <person name="Ament-velasquez S.L."/>
            <person name="Kruys A."/>
            <person name="Hutchinson M.I."/>
            <person name="Powell A.J."/>
            <person name="Barry K."/>
            <person name="Miller A.N."/>
            <person name="Grigoriev I.V."/>
            <person name="Debuchy R."/>
            <person name="Gladieux P."/>
            <person name="Thoren M.H."/>
            <person name="Johannesson H."/>
        </authorList>
    </citation>
    <scope>NUCLEOTIDE SEQUENCE</scope>
    <source>
        <strain evidence="7">SMH2392-1A</strain>
    </source>
</reference>
<evidence type="ECO:0000313" key="7">
    <source>
        <dbReference type="EMBL" id="KAK0706873.1"/>
    </source>
</evidence>
<dbReference type="GO" id="GO:0003735">
    <property type="term" value="F:structural constituent of ribosome"/>
    <property type="evidence" value="ECO:0007669"/>
    <property type="project" value="UniProtKB-UniRule"/>
</dbReference>
<evidence type="ECO:0000313" key="8">
    <source>
        <dbReference type="Proteomes" id="UP001172101"/>
    </source>
</evidence>
<keyword evidence="5 6" id="KW-0687">Ribonucleoprotein</keyword>
<dbReference type="GeneID" id="85326165"/>
<comment type="subunit">
    <text evidence="6">Component of the mitochondrial small ribosomal subunit.</text>
</comment>
<sequence length="252" mass="28741">MGRNFRAARVYETVRDFLETDVVKRAAGQRPRKPPAWFSAVQMIPPTELLTRPHSIQHSPPDANARRPHNIYRPTKIVYPEDQMRYQFYKDHPWELARPKLLLEHDGKDGRHRDWSKGLRQPGMALSGESVVQRQLWLLENTPGMSVAEAYDAARHEFYKLRQQEDITRRIAVEEARYVGAYFGKGPIQVSMINEDKAYDEWRVWAYGHIQKAAALQEQGSAQVIGTPDVLDVDVDDEGAAAAASEAPAIPQ</sequence>
<dbReference type="Proteomes" id="UP001172101">
    <property type="component" value="Unassembled WGS sequence"/>
</dbReference>
<dbReference type="Pfam" id="PF13741">
    <property type="entry name" value="MRP-S25"/>
    <property type="match status" value="1"/>
</dbReference>
<comment type="caution">
    <text evidence="7">The sequence shown here is derived from an EMBL/GenBank/DDBJ whole genome shotgun (WGS) entry which is preliminary data.</text>
</comment>
<dbReference type="PANTHER" id="PTHR37799:SF1">
    <property type="entry name" value="SMALL RIBOSOMAL SUBUNIT PROTEIN MS23"/>
    <property type="match status" value="1"/>
</dbReference>
<dbReference type="RefSeq" id="XP_060291967.1">
    <property type="nucleotide sequence ID" value="XM_060442895.1"/>
</dbReference>
<evidence type="ECO:0000256" key="4">
    <source>
        <dbReference type="ARBA" id="ARBA00023128"/>
    </source>
</evidence>
<keyword evidence="4 6" id="KW-0496">Mitochondrion</keyword>
<dbReference type="PIRSF" id="PIRSF029764">
    <property type="entry name" value="RSM25"/>
    <property type="match status" value="1"/>
</dbReference>